<dbReference type="InterPro" id="IPR016049">
    <property type="entry name" value="RNA_pol_Rpc34-like"/>
</dbReference>
<reference evidence="4 6" key="1">
    <citation type="journal article" date="2012" name="Nature">
        <title>Algal genomes reveal evolutionary mosaicism and the fate of nucleomorphs.</title>
        <authorList>
            <consortium name="DOE Joint Genome Institute"/>
            <person name="Curtis B.A."/>
            <person name="Tanifuji G."/>
            <person name="Burki F."/>
            <person name="Gruber A."/>
            <person name="Irimia M."/>
            <person name="Maruyama S."/>
            <person name="Arias M.C."/>
            <person name="Ball S.G."/>
            <person name="Gile G.H."/>
            <person name="Hirakawa Y."/>
            <person name="Hopkins J.F."/>
            <person name="Kuo A."/>
            <person name="Rensing S.A."/>
            <person name="Schmutz J."/>
            <person name="Symeonidi A."/>
            <person name="Elias M."/>
            <person name="Eveleigh R.J."/>
            <person name="Herman E.K."/>
            <person name="Klute M.J."/>
            <person name="Nakayama T."/>
            <person name="Obornik M."/>
            <person name="Reyes-Prieto A."/>
            <person name="Armbrust E.V."/>
            <person name="Aves S.J."/>
            <person name="Beiko R.G."/>
            <person name="Coutinho P."/>
            <person name="Dacks J.B."/>
            <person name="Durnford D.G."/>
            <person name="Fast N.M."/>
            <person name="Green B.R."/>
            <person name="Grisdale C.J."/>
            <person name="Hempel F."/>
            <person name="Henrissat B."/>
            <person name="Hoppner M.P."/>
            <person name="Ishida K."/>
            <person name="Kim E."/>
            <person name="Koreny L."/>
            <person name="Kroth P.G."/>
            <person name="Liu Y."/>
            <person name="Malik S.B."/>
            <person name="Maier U.G."/>
            <person name="McRose D."/>
            <person name="Mock T."/>
            <person name="Neilson J.A."/>
            <person name="Onodera N.T."/>
            <person name="Poole A.M."/>
            <person name="Pritham E.J."/>
            <person name="Richards T.A."/>
            <person name="Rocap G."/>
            <person name="Roy S.W."/>
            <person name="Sarai C."/>
            <person name="Schaack S."/>
            <person name="Shirato S."/>
            <person name="Slamovits C.H."/>
            <person name="Spencer D.F."/>
            <person name="Suzuki S."/>
            <person name="Worden A.Z."/>
            <person name="Zauner S."/>
            <person name="Barry K."/>
            <person name="Bell C."/>
            <person name="Bharti A.K."/>
            <person name="Crow J.A."/>
            <person name="Grimwood J."/>
            <person name="Kramer R."/>
            <person name="Lindquist E."/>
            <person name="Lucas S."/>
            <person name="Salamov A."/>
            <person name="McFadden G.I."/>
            <person name="Lane C.E."/>
            <person name="Keeling P.J."/>
            <person name="Gray M.W."/>
            <person name="Grigoriev I.V."/>
            <person name="Archibald J.M."/>
        </authorList>
    </citation>
    <scope>NUCLEOTIDE SEQUENCE</scope>
    <source>
        <strain evidence="4 6">CCMP2712</strain>
    </source>
</reference>
<reference evidence="5" key="3">
    <citation type="submission" date="2016-03" db="UniProtKB">
        <authorList>
            <consortium name="EnsemblProtists"/>
        </authorList>
    </citation>
    <scope>IDENTIFICATION</scope>
</reference>
<evidence type="ECO:0000313" key="4">
    <source>
        <dbReference type="EMBL" id="EKX45520.1"/>
    </source>
</evidence>
<dbReference type="OMA" id="ACSRINQ"/>
<dbReference type="eggNOG" id="KOG3233">
    <property type="taxonomic scope" value="Eukaryota"/>
</dbReference>
<dbReference type="EnsemblProtists" id="EKX45520">
    <property type="protein sequence ID" value="EKX45520"/>
    <property type="gene ID" value="GUITHDRAFT_108781"/>
</dbReference>
<keyword evidence="3" id="KW-0539">Nucleus</keyword>
<evidence type="ECO:0000313" key="6">
    <source>
        <dbReference type="Proteomes" id="UP000011087"/>
    </source>
</evidence>
<dbReference type="Proteomes" id="UP000011087">
    <property type="component" value="Unassembled WGS sequence"/>
</dbReference>
<dbReference type="GO" id="GO:0005666">
    <property type="term" value="C:RNA polymerase III complex"/>
    <property type="evidence" value="ECO:0007669"/>
    <property type="project" value="InterPro"/>
</dbReference>
<protein>
    <submittedName>
        <fullName evidence="4">DNA-directed RNA polymerase III subunit RPC34</fullName>
    </submittedName>
</protein>
<dbReference type="OrthoDB" id="613763at2759"/>
<keyword evidence="6" id="KW-1185">Reference proteome</keyword>
<dbReference type="HOGENOM" id="CLU_033661_2_0_1"/>
<dbReference type="GO" id="GO:0006383">
    <property type="term" value="P:transcription by RNA polymerase III"/>
    <property type="evidence" value="ECO:0007669"/>
    <property type="project" value="InterPro"/>
</dbReference>
<evidence type="ECO:0000256" key="2">
    <source>
        <dbReference type="ARBA" id="ARBA00023163"/>
    </source>
</evidence>
<dbReference type="RefSeq" id="XP_005832500.1">
    <property type="nucleotide sequence ID" value="XM_005832443.1"/>
</dbReference>
<accession>L1JBQ4</accession>
<dbReference type="KEGG" id="gtt:GUITHDRAFT_108781"/>
<dbReference type="PANTHER" id="PTHR12780">
    <property type="entry name" value="RNA POLYMERASE III DNA DIRECTED , 39KD SUBUNIT-RELATED"/>
    <property type="match status" value="1"/>
</dbReference>
<evidence type="ECO:0000313" key="5">
    <source>
        <dbReference type="EnsemblProtists" id="EKX45520"/>
    </source>
</evidence>
<proteinExistence type="predicted"/>
<name>L1JBQ4_GUITC</name>
<reference evidence="6" key="2">
    <citation type="submission" date="2012-11" db="EMBL/GenBank/DDBJ databases">
        <authorList>
            <person name="Kuo A."/>
            <person name="Curtis B.A."/>
            <person name="Tanifuji G."/>
            <person name="Burki F."/>
            <person name="Gruber A."/>
            <person name="Irimia M."/>
            <person name="Maruyama S."/>
            <person name="Arias M.C."/>
            <person name="Ball S.G."/>
            <person name="Gile G.H."/>
            <person name="Hirakawa Y."/>
            <person name="Hopkins J.F."/>
            <person name="Rensing S.A."/>
            <person name="Schmutz J."/>
            <person name="Symeonidi A."/>
            <person name="Elias M."/>
            <person name="Eveleigh R.J."/>
            <person name="Herman E.K."/>
            <person name="Klute M.J."/>
            <person name="Nakayama T."/>
            <person name="Obornik M."/>
            <person name="Reyes-Prieto A."/>
            <person name="Armbrust E.V."/>
            <person name="Aves S.J."/>
            <person name="Beiko R.G."/>
            <person name="Coutinho P."/>
            <person name="Dacks J.B."/>
            <person name="Durnford D.G."/>
            <person name="Fast N.M."/>
            <person name="Green B.R."/>
            <person name="Grisdale C."/>
            <person name="Hempe F."/>
            <person name="Henrissat B."/>
            <person name="Hoppner M.P."/>
            <person name="Ishida K.-I."/>
            <person name="Kim E."/>
            <person name="Koreny L."/>
            <person name="Kroth P.G."/>
            <person name="Liu Y."/>
            <person name="Malik S.-B."/>
            <person name="Maier U.G."/>
            <person name="McRose D."/>
            <person name="Mock T."/>
            <person name="Neilson J.A."/>
            <person name="Onodera N.T."/>
            <person name="Poole A.M."/>
            <person name="Pritham E.J."/>
            <person name="Richards T.A."/>
            <person name="Rocap G."/>
            <person name="Roy S.W."/>
            <person name="Sarai C."/>
            <person name="Schaack S."/>
            <person name="Shirato S."/>
            <person name="Slamovits C.H."/>
            <person name="Spencer D.F."/>
            <person name="Suzuki S."/>
            <person name="Worden A.Z."/>
            <person name="Zauner S."/>
            <person name="Barry K."/>
            <person name="Bell C."/>
            <person name="Bharti A.K."/>
            <person name="Crow J.A."/>
            <person name="Grimwood J."/>
            <person name="Kramer R."/>
            <person name="Lindquist E."/>
            <person name="Lucas S."/>
            <person name="Salamov A."/>
            <person name="McFadden G.I."/>
            <person name="Lane C.E."/>
            <person name="Keeling P.J."/>
            <person name="Gray M.W."/>
            <person name="Grigoriev I.V."/>
            <person name="Archibald J.M."/>
        </authorList>
    </citation>
    <scope>NUCLEOTIDE SEQUENCE</scope>
    <source>
        <strain evidence="6">CCMP2712</strain>
    </source>
</reference>
<keyword evidence="2" id="KW-0804">Transcription</keyword>
<sequence>MKRKLIKDFTSVHTGKKKMYILNELEPSAELTGGNWYTSGELDTEMVESSAQIALCFFNMRQRKGGSVAEVRDFLKAKDVIKCDLTMEEVFQLVETLLYDGQVERVRSENVSPGEATFRVVNRPKVSLDHLSSIPTSICPTAQSSFPPKPSDCPYVDYWLTL</sequence>
<dbReference type="Pfam" id="PF05158">
    <property type="entry name" value="RNA_pol_Rpc34"/>
    <property type="match status" value="2"/>
</dbReference>
<evidence type="ECO:0000256" key="1">
    <source>
        <dbReference type="ARBA" id="ARBA00004123"/>
    </source>
</evidence>
<dbReference type="InterPro" id="IPR007832">
    <property type="entry name" value="RNA_pol_Rpc34"/>
</dbReference>
<dbReference type="EMBL" id="JH992999">
    <property type="protein sequence ID" value="EKX45520.1"/>
    <property type="molecule type" value="Genomic_DNA"/>
</dbReference>
<comment type="subcellular location">
    <subcellularLocation>
        <location evidence="1">Nucleus</location>
    </subcellularLocation>
</comment>
<dbReference type="GeneID" id="17302169"/>
<dbReference type="STRING" id="905079.L1JBQ4"/>
<gene>
    <name evidence="4" type="ORF">GUITHDRAFT_108781</name>
</gene>
<keyword evidence="4" id="KW-0240">DNA-directed RNA polymerase</keyword>
<organism evidence="4">
    <name type="scientific">Guillardia theta (strain CCMP2712)</name>
    <name type="common">Cryptophyte</name>
    <dbReference type="NCBI Taxonomy" id="905079"/>
    <lineage>
        <taxon>Eukaryota</taxon>
        <taxon>Cryptophyceae</taxon>
        <taxon>Pyrenomonadales</taxon>
        <taxon>Geminigeraceae</taxon>
        <taxon>Guillardia</taxon>
    </lineage>
</organism>
<dbReference type="AlphaFoldDB" id="L1JBQ4"/>
<evidence type="ECO:0000256" key="3">
    <source>
        <dbReference type="ARBA" id="ARBA00023242"/>
    </source>
</evidence>
<dbReference type="PaxDb" id="55529-EKX45520"/>